<accession>A0A8C6WIK6</accession>
<evidence type="ECO:0000313" key="2">
    <source>
        <dbReference type="Proteomes" id="UP000694523"/>
    </source>
</evidence>
<proteinExistence type="predicted"/>
<organism evidence="1 2">
    <name type="scientific">Neogobius melanostomus</name>
    <name type="common">round goby</name>
    <dbReference type="NCBI Taxonomy" id="47308"/>
    <lineage>
        <taxon>Eukaryota</taxon>
        <taxon>Metazoa</taxon>
        <taxon>Chordata</taxon>
        <taxon>Craniata</taxon>
        <taxon>Vertebrata</taxon>
        <taxon>Euteleostomi</taxon>
        <taxon>Actinopterygii</taxon>
        <taxon>Neopterygii</taxon>
        <taxon>Teleostei</taxon>
        <taxon>Neoteleostei</taxon>
        <taxon>Acanthomorphata</taxon>
        <taxon>Gobiaria</taxon>
        <taxon>Gobiiformes</taxon>
        <taxon>Gobioidei</taxon>
        <taxon>Gobiidae</taxon>
        <taxon>Benthophilinae</taxon>
        <taxon>Neogobiini</taxon>
        <taxon>Neogobius</taxon>
    </lineage>
</organism>
<evidence type="ECO:0000313" key="1">
    <source>
        <dbReference type="Ensembl" id="ENSNMLP00000009580.1"/>
    </source>
</evidence>
<dbReference type="Ensembl" id="ENSNMLT00000010832.1">
    <property type="protein sequence ID" value="ENSNMLP00000009580.1"/>
    <property type="gene ID" value="ENSNMLG00000006647.1"/>
</dbReference>
<dbReference type="Proteomes" id="UP000694523">
    <property type="component" value="Unplaced"/>
</dbReference>
<keyword evidence="2" id="KW-1185">Reference proteome</keyword>
<reference evidence="1" key="1">
    <citation type="submission" date="2025-08" db="UniProtKB">
        <authorList>
            <consortium name="Ensembl"/>
        </authorList>
    </citation>
    <scope>IDENTIFICATION</scope>
</reference>
<dbReference type="AlphaFoldDB" id="A0A8C6WIK6"/>
<name>A0A8C6WIK6_9GOBI</name>
<sequence>MSKYKGGNCKCWRNCGEENANYTHIFYTCKIIQPYWKEVFQIVEATLGKKLDLKSEIIILGKIPMNISSKVSIFFKSFHNKGMEKSNPLD</sequence>
<reference evidence="1" key="2">
    <citation type="submission" date="2025-09" db="UniProtKB">
        <authorList>
            <consortium name="Ensembl"/>
        </authorList>
    </citation>
    <scope>IDENTIFICATION</scope>
</reference>
<protein>
    <submittedName>
        <fullName evidence="1">Uncharacterized protein</fullName>
    </submittedName>
</protein>